<comment type="caution">
    <text evidence="2">The sequence shown here is derived from an EMBL/GenBank/DDBJ whole genome shotgun (WGS) entry which is preliminary data.</text>
</comment>
<reference evidence="3" key="1">
    <citation type="submission" date="2023-07" db="EMBL/GenBank/DDBJ databases">
        <title>Molecular identification of indigenous halophilic bacteria isolated from red sea cost, biodegradation of synthetic dyes and assessment of degraded metabolite toxicity.</title>
        <authorList>
            <person name="Chaieb K."/>
            <person name="Altayb H.N."/>
        </authorList>
    </citation>
    <scope>NUCLEOTIDE SEQUENCE [LARGE SCALE GENOMIC DNA]</scope>
    <source>
        <strain evidence="3">K20</strain>
    </source>
</reference>
<evidence type="ECO:0000313" key="3">
    <source>
        <dbReference type="Proteomes" id="UP001199044"/>
    </source>
</evidence>
<evidence type="ECO:0000313" key="2">
    <source>
        <dbReference type="EMBL" id="MCA2015850.1"/>
    </source>
</evidence>
<dbReference type="Proteomes" id="UP001199044">
    <property type="component" value="Unassembled WGS sequence"/>
</dbReference>
<name>A0ABS7YJJ4_9VIBR</name>
<dbReference type="EMBL" id="JAIWIU010000041">
    <property type="protein sequence ID" value="MCA2015850.1"/>
    <property type="molecule type" value="Genomic_DNA"/>
</dbReference>
<keyword evidence="1" id="KW-0472">Membrane</keyword>
<dbReference type="RefSeq" id="WP_225250066.1">
    <property type="nucleotide sequence ID" value="NZ_CP152308.1"/>
</dbReference>
<evidence type="ECO:0000256" key="1">
    <source>
        <dbReference type="SAM" id="Phobius"/>
    </source>
</evidence>
<keyword evidence="1" id="KW-1133">Transmembrane helix</keyword>
<gene>
    <name evidence="2" type="ORF">LDJ79_06985</name>
</gene>
<accession>A0ABS7YJJ4</accession>
<keyword evidence="3" id="KW-1185">Reference proteome</keyword>
<sequence>MLLDYLPQILITSGIVALAVEVAILGFATFILFFLGLGLLATGLMMQFGWLAVDINHTMWSITIITFGSALLLWKPLRRMQSQPDTNKIESDFAQETFQLTGDVNSGSNDVLYSYSGINWKVRSRSPLVKGQWVKVVETEVGVLWVEPKEQ</sequence>
<keyword evidence="1" id="KW-0812">Transmembrane</keyword>
<feature type="transmembrane region" description="Helical" evidence="1">
    <location>
        <begin position="57"/>
        <end position="74"/>
    </location>
</feature>
<protein>
    <submittedName>
        <fullName evidence="2">NfeD family protein</fullName>
    </submittedName>
</protein>
<organism evidence="2 3">
    <name type="scientific">Vibrio tritonius</name>
    <dbReference type="NCBI Taxonomy" id="1435069"/>
    <lineage>
        <taxon>Bacteria</taxon>
        <taxon>Pseudomonadati</taxon>
        <taxon>Pseudomonadota</taxon>
        <taxon>Gammaproteobacteria</taxon>
        <taxon>Vibrionales</taxon>
        <taxon>Vibrionaceae</taxon>
        <taxon>Vibrio</taxon>
    </lineage>
</organism>
<proteinExistence type="predicted"/>
<feature type="transmembrane region" description="Helical" evidence="1">
    <location>
        <begin position="6"/>
        <end position="24"/>
    </location>
</feature>
<feature type="transmembrane region" description="Helical" evidence="1">
    <location>
        <begin position="31"/>
        <end position="51"/>
    </location>
</feature>